<gene>
    <name evidence="2" type="ORF">GGD88_001324</name>
</gene>
<name>A0A7W6RYJ6_9PROT</name>
<dbReference type="Pfam" id="PF13432">
    <property type="entry name" value="TPR_16"/>
    <property type="match status" value="2"/>
</dbReference>
<dbReference type="Pfam" id="PF13578">
    <property type="entry name" value="Methyltransf_24"/>
    <property type="match status" value="1"/>
</dbReference>
<accession>A0A7W6RYJ6</accession>
<dbReference type="InterPro" id="IPR011990">
    <property type="entry name" value="TPR-like_helical_dom_sf"/>
</dbReference>
<comment type="caution">
    <text evidence="2">The sequence shown here is derived from an EMBL/GenBank/DDBJ whole genome shotgun (WGS) entry which is preliminary data.</text>
</comment>
<organism evidence="2 3">
    <name type="scientific">Roseospira goensis</name>
    <dbReference type="NCBI Taxonomy" id="391922"/>
    <lineage>
        <taxon>Bacteria</taxon>
        <taxon>Pseudomonadati</taxon>
        <taxon>Pseudomonadota</taxon>
        <taxon>Alphaproteobacteria</taxon>
        <taxon>Rhodospirillales</taxon>
        <taxon>Rhodospirillaceae</taxon>
        <taxon>Roseospira</taxon>
    </lineage>
</organism>
<reference evidence="2 3" key="1">
    <citation type="submission" date="2020-08" db="EMBL/GenBank/DDBJ databases">
        <title>Genome sequencing of Purple Non-Sulfur Bacteria from various extreme environments.</title>
        <authorList>
            <person name="Mayer M."/>
        </authorList>
    </citation>
    <scope>NUCLEOTIDE SEQUENCE [LARGE SCALE GENOMIC DNA]</scope>
    <source>
        <strain evidence="2 3">JA135</strain>
    </source>
</reference>
<dbReference type="SUPFAM" id="SSF48452">
    <property type="entry name" value="TPR-like"/>
    <property type="match status" value="1"/>
</dbReference>
<dbReference type="Gene3D" id="1.25.40.10">
    <property type="entry name" value="Tetratricopeptide repeat domain"/>
    <property type="match status" value="1"/>
</dbReference>
<feature type="repeat" description="TPR" evidence="1">
    <location>
        <begin position="46"/>
        <end position="79"/>
    </location>
</feature>
<dbReference type="EMBL" id="JACIGI010000008">
    <property type="protein sequence ID" value="MBB4285605.1"/>
    <property type="molecule type" value="Genomic_DNA"/>
</dbReference>
<keyword evidence="1" id="KW-0802">TPR repeat</keyword>
<dbReference type="Proteomes" id="UP000555728">
    <property type="component" value="Unassembled WGS sequence"/>
</dbReference>
<proteinExistence type="predicted"/>
<dbReference type="PANTHER" id="PTHR40036:SF1">
    <property type="entry name" value="MACROCIN O-METHYLTRANSFERASE"/>
    <property type="match status" value="1"/>
</dbReference>
<evidence type="ECO:0000313" key="2">
    <source>
        <dbReference type="EMBL" id="MBB4285605.1"/>
    </source>
</evidence>
<dbReference type="SMART" id="SM00028">
    <property type="entry name" value="TPR"/>
    <property type="match status" value="4"/>
</dbReference>
<sequence length="415" mass="43821">MSRPALDRAATAADRLDRALAAHAAGDLPAATDGYRAALAADPAEADALNLLGLAHYQRGEVDAALALLDRACRVAPDAVPARINLGTLHQDLGDLERAETHYRHALARAPDEVAALNNLGNTLTDLDQATAALALFDRALDHATGRARAEVLYNQHALLLDRVGPAVAERAVTEAVTLAPDHALAWIALAMLRAARGATDAADAALAVVAELGASAAALLDSAQTMRPWLVEDGARLLGSTIGGLAFALEHAHEPGLVLEFGVRFGHSLRAIAARAGQHVHGFDTFTGLPRAWYGHAPGLYSTGGVLPAMPPDVTLHAGLFADTLPGVLAAHPGAAVRFANIDCDLYESTRDVLTLLAPRLRPGSVLAFDEYLMNPDWRADEYRAFQKAVAHHGWRPEILGVSPFSKQAVIRLA</sequence>
<evidence type="ECO:0000313" key="3">
    <source>
        <dbReference type="Proteomes" id="UP000555728"/>
    </source>
</evidence>
<dbReference type="InterPro" id="IPR029063">
    <property type="entry name" value="SAM-dependent_MTases_sf"/>
</dbReference>
<dbReference type="PROSITE" id="PS50005">
    <property type="entry name" value="TPR"/>
    <property type="match status" value="2"/>
</dbReference>
<dbReference type="AlphaFoldDB" id="A0A7W6RYJ6"/>
<dbReference type="Gene3D" id="3.40.50.150">
    <property type="entry name" value="Vaccinia Virus protein VP39"/>
    <property type="match status" value="1"/>
</dbReference>
<feature type="repeat" description="TPR" evidence="1">
    <location>
        <begin position="80"/>
        <end position="113"/>
    </location>
</feature>
<evidence type="ECO:0000256" key="1">
    <source>
        <dbReference type="PROSITE-ProRule" id="PRU00339"/>
    </source>
</evidence>
<dbReference type="RefSeq" id="WP_184433080.1">
    <property type="nucleotide sequence ID" value="NZ_JACIGI010000008.1"/>
</dbReference>
<dbReference type="SUPFAM" id="SSF53335">
    <property type="entry name" value="S-adenosyl-L-methionine-dependent methyltransferases"/>
    <property type="match status" value="1"/>
</dbReference>
<dbReference type="InterPro" id="IPR019734">
    <property type="entry name" value="TPR_rpt"/>
</dbReference>
<dbReference type="PANTHER" id="PTHR40036">
    <property type="entry name" value="MACROCIN O-METHYLTRANSFERASE"/>
    <property type="match status" value="1"/>
</dbReference>
<dbReference type="InterPro" id="IPR008884">
    <property type="entry name" value="TylF_MeTrfase"/>
</dbReference>
<keyword evidence="3" id="KW-1185">Reference proteome</keyword>
<protein>
    <submittedName>
        <fullName evidence="2">Tetratricopeptide (TPR) repeat protein</fullName>
    </submittedName>
</protein>